<dbReference type="AlphaFoldDB" id="A0A1F4VZS2"/>
<dbReference type="InterPro" id="IPR029063">
    <property type="entry name" value="SAM-dependent_MTases_sf"/>
</dbReference>
<dbReference type="GO" id="GO:0008757">
    <property type="term" value="F:S-adenosylmethionine-dependent methyltransferase activity"/>
    <property type="evidence" value="ECO:0007669"/>
    <property type="project" value="TreeGrafter"/>
</dbReference>
<comment type="caution">
    <text evidence="4">The sequence shown here is derived from an EMBL/GenBank/DDBJ whole genome shotgun (WGS) entry which is preliminary data.</text>
</comment>
<dbReference type="PANTHER" id="PTHR10509">
    <property type="entry name" value="O-METHYLTRANSFERASE-RELATED"/>
    <property type="match status" value="1"/>
</dbReference>
<organism evidence="4 5">
    <name type="scientific">candidate division WWE3 bacterium RIFOXYA2_FULL_46_9</name>
    <dbReference type="NCBI Taxonomy" id="1802636"/>
    <lineage>
        <taxon>Bacteria</taxon>
        <taxon>Katanobacteria</taxon>
    </lineage>
</organism>
<name>A0A1F4VZS2_UNCKA</name>
<evidence type="ECO:0008006" key="6">
    <source>
        <dbReference type="Google" id="ProtNLM"/>
    </source>
</evidence>
<keyword evidence="3" id="KW-0949">S-adenosyl-L-methionine</keyword>
<dbReference type="EMBL" id="MEVT01000014">
    <property type="protein sequence ID" value="OGC62676.1"/>
    <property type="molecule type" value="Genomic_DNA"/>
</dbReference>
<evidence type="ECO:0000313" key="5">
    <source>
        <dbReference type="Proteomes" id="UP000176614"/>
    </source>
</evidence>
<dbReference type="GO" id="GO:0008171">
    <property type="term" value="F:O-methyltransferase activity"/>
    <property type="evidence" value="ECO:0007669"/>
    <property type="project" value="InterPro"/>
</dbReference>
<accession>A0A1F4VZS2</accession>
<evidence type="ECO:0000256" key="3">
    <source>
        <dbReference type="ARBA" id="ARBA00022691"/>
    </source>
</evidence>
<reference evidence="4 5" key="1">
    <citation type="journal article" date="2016" name="Nat. Commun.">
        <title>Thousands of microbial genomes shed light on interconnected biogeochemical processes in an aquifer system.</title>
        <authorList>
            <person name="Anantharaman K."/>
            <person name="Brown C.T."/>
            <person name="Hug L.A."/>
            <person name="Sharon I."/>
            <person name="Castelle C.J."/>
            <person name="Probst A.J."/>
            <person name="Thomas B.C."/>
            <person name="Singh A."/>
            <person name="Wilkins M.J."/>
            <person name="Karaoz U."/>
            <person name="Brodie E.L."/>
            <person name="Williams K.H."/>
            <person name="Hubbard S.S."/>
            <person name="Banfield J.F."/>
        </authorList>
    </citation>
    <scope>NUCLEOTIDE SEQUENCE [LARGE SCALE GENOMIC DNA]</scope>
</reference>
<dbReference type="Pfam" id="PF01596">
    <property type="entry name" value="Methyltransf_3"/>
    <property type="match status" value="1"/>
</dbReference>
<dbReference type="InterPro" id="IPR050362">
    <property type="entry name" value="Cation-dep_OMT"/>
</dbReference>
<evidence type="ECO:0000256" key="1">
    <source>
        <dbReference type="ARBA" id="ARBA00022603"/>
    </source>
</evidence>
<evidence type="ECO:0000256" key="2">
    <source>
        <dbReference type="ARBA" id="ARBA00022679"/>
    </source>
</evidence>
<dbReference type="PROSITE" id="PS51682">
    <property type="entry name" value="SAM_OMT_I"/>
    <property type="match status" value="1"/>
</dbReference>
<proteinExistence type="predicted"/>
<dbReference type="PANTHER" id="PTHR10509:SF14">
    <property type="entry name" value="CAFFEOYL-COA O-METHYLTRANSFERASE 3-RELATED"/>
    <property type="match status" value="1"/>
</dbReference>
<dbReference type="Gene3D" id="3.40.50.150">
    <property type="entry name" value="Vaccinia Virus protein VP39"/>
    <property type="match status" value="1"/>
</dbReference>
<dbReference type="SUPFAM" id="SSF53335">
    <property type="entry name" value="S-adenosyl-L-methionine-dependent methyltransferases"/>
    <property type="match status" value="1"/>
</dbReference>
<gene>
    <name evidence="4" type="ORF">A2264_02300</name>
</gene>
<keyword evidence="1" id="KW-0489">Methyltransferase</keyword>
<dbReference type="InterPro" id="IPR002935">
    <property type="entry name" value="SAM_O-MeTrfase"/>
</dbReference>
<keyword evidence="2" id="KW-0808">Transferase</keyword>
<dbReference type="GO" id="GO:0032259">
    <property type="term" value="P:methylation"/>
    <property type="evidence" value="ECO:0007669"/>
    <property type="project" value="UniProtKB-KW"/>
</dbReference>
<protein>
    <recommendedName>
        <fullName evidence="6">O-methyltransferase</fullName>
    </recommendedName>
</protein>
<evidence type="ECO:0000313" key="4">
    <source>
        <dbReference type="EMBL" id="OGC62676.1"/>
    </source>
</evidence>
<dbReference type="Proteomes" id="UP000176614">
    <property type="component" value="Unassembled WGS sequence"/>
</dbReference>
<sequence length="142" mass="15846">MFTNISEKIEKRLAYLENLDDEIRSGKSSERGLWQISRDSGKFLSLLVSLAPKGNYIEIGTSGGYSGLWISLACMQKNSKFTTLETNQVSYERAVETFQTAGVMDFVNPINGDAKDFIENIEEIAFCYLDGGDDSDDSESEQ</sequence>